<keyword evidence="2" id="KW-1185">Reference proteome</keyword>
<accession>A0A4Y2CRC2</accession>
<reference evidence="1 2" key="1">
    <citation type="journal article" date="2019" name="Sci. Rep.">
        <title>Orb-weaving spider Araneus ventricosus genome elucidates the spidroin gene catalogue.</title>
        <authorList>
            <person name="Kono N."/>
            <person name="Nakamura H."/>
            <person name="Ohtoshi R."/>
            <person name="Moran D.A.P."/>
            <person name="Shinohara A."/>
            <person name="Yoshida Y."/>
            <person name="Fujiwara M."/>
            <person name="Mori M."/>
            <person name="Tomita M."/>
            <person name="Arakawa K."/>
        </authorList>
    </citation>
    <scope>NUCLEOTIDE SEQUENCE [LARGE SCALE GENOMIC DNA]</scope>
</reference>
<evidence type="ECO:0000313" key="1">
    <source>
        <dbReference type="EMBL" id="GBM06218.1"/>
    </source>
</evidence>
<dbReference type="EMBL" id="BGPR01000225">
    <property type="protein sequence ID" value="GBM06218.1"/>
    <property type="molecule type" value="Genomic_DNA"/>
</dbReference>
<evidence type="ECO:0000313" key="2">
    <source>
        <dbReference type="Proteomes" id="UP000499080"/>
    </source>
</evidence>
<name>A0A4Y2CRC2_ARAVE</name>
<proteinExistence type="predicted"/>
<dbReference type="AlphaFoldDB" id="A0A4Y2CRC2"/>
<sequence length="134" mass="15039">MVLDVKKSSKMTPFAFQNTVSTAPPAECDILNFLVTGNLGCFQDIEVALVSGVKLCTISSLVMILKRKREMKRCGACEELPSLTGRRFFPGWFLEIDFTVRQMDQCRWRICGKIAKGLHIVMPIYVSVCNEASL</sequence>
<gene>
    <name evidence="1" type="ORF">AVEN_269621_1</name>
</gene>
<dbReference type="Proteomes" id="UP000499080">
    <property type="component" value="Unassembled WGS sequence"/>
</dbReference>
<comment type="caution">
    <text evidence="1">The sequence shown here is derived from an EMBL/GenBank/DDBJ whole genome shotgun (WGS) entry which is preliminary data.</text>
</comment>
<protein>
    <submittedName>
        <fullName evidence="1">Uncharacterized protein</fullName>
    </submittedName>
</protein>
<organism evidence="1 2">
    <name type="scientific">Araneus ventricosus</name>
    <name type="common">Orbweaver spider</name>
    <name type="synonym">Epeira ventricosa</name>
    <dbReference type="NCBI Taxonomy" id="182803"/>
    <lineage>
        <taxon>Eukaryota</taxon>
        <taxon>Metazoa</taxon>
        <taxon>Ecdysozoa</taxon>
        <taxon>Arthropoda</taxon>
        <taxon>Chelicerata</taxon>
        <taxon>Arachnida</taxon>
        <taxon>Araneae</taxon>
        <taxon>Araneomorphae</taxon>
        <taxon>Entelegynae</taxon>
        <taxon>Araneoidea</taxon>
        <taxon>Araneidae</taxon>
        <taxon>Araneus</taxon>
    </lineage>
</organism>